<organism evidence="3 4">
    <name type="scientific">Alloalcanivorax profundimaris</name>
    <dbReference type="NCBI Taxonomy" id="2735259"/>
    <lineage>
        <taxon>Bacteria</taxon>
        <taxon>Pseudomonadati</taxon>
        <taxon>Pseudomonadota</taxon>
        <taxon>Gammaproteobacteria</taxon>
        <taxon>Oceanospirillales</taxon>
        <taxon>Alcanivoracaceae</taxon>
        <taxon>Alloalcanivorax</taxon>
    </lineage>
</organism>
<keyword evidence="4" id="KW-1185">Reference proteome</keyword>
<accession>A0ABS0AS84</accession>
<feature type="region of interest" description="Disordered" evidence="1">
    <location>
        <begin position="77"/>
        <end position="117"/>
    </location>
</feature>
<proteinExistence type="predicted"/>
<evidence type="ECO:0000313" key="4">
    <source>
        <dbReference type="Proteomes" id="UP000662703"/>
    </source>
</evidence>
<evidence type="ECO:0008006" key="5">
    <source>
        <dbReference type="Google" id="ProtNLM"/>
    </source>
</evidence>
<keyword evidence="2" id="KW-0732">Signal</keyword>
<sequence>MNRFVLLCLLGWVAGLGMLAQAGHATVPDGNGHGHHAAAMAAPCPDTVRSHGANDAAQCERHAGACPCPQTCQSASVPSAADLRRPERSAPDAPVTALRDALTGFPSPPWRPPSHFS</sequence>
<comment type="caution">
    <text evidence="3">The sequence shown here is derived from an EMBL/GenBank/DDBJ whole genome shotgun (WGS) entry which is preliminary data.</text>
</comment>
<gene>
    <name evidence="3" type="ORF">Y5W_02295</name>
</gene>
<evidence type="ECO:0000256" key="2">
    <source>
        <dbReference type="SAM" id="SignalP"/>
    </source>
</evidence>
<name>A0ABS0AS84_9GAMM</name>
<evidence type="ECO:0000313" key="3">
    <source>
        <dbReference type="EMBL" id="MBF5057001.1"/>
    </source>
</evidence>
<reference evidence="3 4" key="1">
    <citation type="submission" date="2012-09" db="EMBL/GenBank/DDBJ databases">
        <title>Genome Sequence of alkane-degrading Bacterium Alcanivorax sp. 521-1.</title>
        <authorList>
            <person name="Lai Q."/>
            <person name="Shao Z."/>
        </authorList>
    </citation>
    <scope>NUCLEOTIDE SEQUENCE [LARGE SCALE GENOMIC DNA]</scope>
    <source>
        <strain evidence="3 4">521-1</strain>
    </source>
</reference>
<feature type="signal peptide" evidence="2">
    <location>
        <begin position="1"/>
        <end position="25"/>
    </location>
</feature>
<feature type="compositionally biased region" description="Pro residues" evidence="1">
    <location>
        <begin position="106"/>
        <end position="117"/>
    </location>
</feature>
<dbReference type="EMBL" id="ARXX01000034">
    <property type="protein sequence ID" value="MBF5057001.1"/>
    <property type="molecule type" value="Genomic_DNA"/>
</dbReference>
<protein>
    <recommendedName>
        <fullName evidence="5">CopL family metal-binding regulatory protein</fullName>
    </recommendedName>
</protein>
<dbReference type="RefSeq" id="WP_194865344.1">
    <property type="nucleotide sequence ID" value="NZ_ARXX01000034.1"/>
</dbReference>
<evidence type="ECO:0000256" key="1">
    <source>
        <dbReference type="SAM" id="MobiDB-lite"/>
    </source>
</evidence>
<feature type="chain" id="PRO_5046423463" description="CopL family metal-binding regulatory protein" evidence="2">
    <location>
        <begin position="26"/>
        <end position="117"/>
    </location>
</feature>
<dbReference type="Proteomes" id="UP000662703">
    <property type="component" value="Unassembled WGS sequence"/>
</dbReference>